<dbReference type="Proteomes" id="UP001360560">
    <property type="component" value="Unassembled WGS sequence"/>
</dbReference>
<dbReference type="AlphaFoldDB" id="A0AAV5QN30"/>
<dbReference type="PANTHER" id="PTHR20963">
    <property type="entry name" value="MULTIPLE INOSITOL POLYPHOSPHATE PHOSPHATASE-RELATED"/>
    <property type="match status" value="1"/>
</dbReference>
<keyword evidence="2" id="KW-0378">Hydrolase</keyword>
<keyword evidence="3" id="KW-1133">Transmembrane helix</keyword>
<dbReference type="InterPro" id="IPR029033">
    <property type="entry name" value="His_PPase_superfam"/>
</dbReference>
<evidence type="ECO:0000313" key="4">
    <source>
        <dbReference type="EMBL" id="GMM36002.1"/>
    </source>
</evidence>
<dbReference type="PANTHER" id="PTHR20963:SF42">
    <property type="entry name" value="PHOSPHOGLYCERATE MUTASE-LIKE PROTEIN"/>
    <property type="match status" value="1"/>
</dbReference>
<evidence type="ECO:0000256" key="2">
    <source>
        <dbReference type="ARBA" id="ARBA00022801"/>
    </source>
</evidence>
<reference evidence="4 5" key="1">
    <citation type="journal article" date="2023" name="Elife">
        <title>Identification of key yeast species and microbe-microbe interactions impacting larval growth of Drosophila in the wild.</title>
        <authorList>
            <person name="Mure A."/>
            <person name="Sugiura Y."/>
            <person name="Maeda R."/>
            <person name="Honda K."/>
            <person name="Sakurai N."/>
            <person name="Takahashi Y."/>
            <person name="Watada M."/>
            <person name="Katoh T."/>
            <person name="Gotoh A."/>
            <person name="Gotoh Y."/>
            <person name="Taniguchi I."/>
            <person name="Nakamura K."/>
            <person name="Hayashi T."/>
            <person name="Katayama T."/>
            <person name="Uemura T."/>
            <person name="Hattori Y."/>
        </authorList>
    </citation>
    <scope>NUCLEOTIDE SEQUENCE [LARGE SCALE GENOMIC DNA]</scope>
    <source>
        <strain evidence="4 5">SC-9</strain>
    </source>
</reference>
<comment type="similarity">
    <text evidence="1">Belongs to the histidine acid phosphatase family.</text>
</comment>
<dbReference type="Gene3D" id="3.40.50.1240">
    <property type="entry name" value="Phosphoglycerate mutase-like"/>
    <property type="match status" value="1"/>
</dbReference>
<dbReference type="GeneID" id="90073977"/>
<dbReference type="InterPro" id="IPR000560">
    <property type="entry name" value="His_Pase_clade-2"/>
</dbReference>
<comment type="caution">
    <text evidence="4">The sequence shown here is derived from an EMBL/GenBank/DDBJ whole genome shotgun (WGS) entry which is preliminary data.</text>
</comment>
<gene>
    <name evidence="4" type="ORF">DASC09_033270</name>
</gene>
<dbReference type="SUPFAM" id="SSF53254">
    <property type="entry name" value="Phosphoglycerate mutase-like"/>
    <property type="match status" value="1"/>
</dbReference>
<sequence length="571" mass="64721">MSSSLVTPSFGGRKPLSRTILYSLLFINSSMFIAAISLYYLAIRISSVTALPIVVGDHDGNSDSSQDLFPTNIGYLGPTRTAGAPFLAQTNAAAAKTGTPTSKDYILPQPIETSVQSSDHSPEDRNIFELFGTISPYYVSDGWGVYDYAMPGQCKIDQVHVLSRHGTRYNTRDSPFASVIGNAKQFNATGDLEFLNQWEYDQGVNILTTLGNQQLFDKGARTFFRYGRMYDWNNMDSKMVVRSTTQERMTMSAEYFLIGFFGTNWQKYVNLELIIEEEGFNNSLATYEACPNNNKIYELGLSKKKASGFLKKFLGNATDRFNSQLEGLSLEPEDVYYMQELCTFEAVTLGYSQFCKLFTQEEWEDYEYYNSWVWYNANFYGAQTSRALGISWVEEFYNRITNTTYDASKQALQNSTLNKDPIFFPLDQKLYMDFTHDSTITNIYSALGFEQFKSNFSDSRTNQPFDLSKVVPFASQSYFEIITCDDAVPNDRSSEQVEGSGSTKYIHVILNDHTLDLHENVPKYCEARSDGWCELSSFLEYMATLWDSAEFHKSCFGDIDLEGEADDGVPV</sequence>
<dbReference type="EMBL" id="BTFZ01000011">
    <property type="protein sequence ID" value="GMM36002.1"/>
    <property type="molecule type" value="Genomic_DNA"/>
</dbReference>
<name>A0AAV5QN30_9ASCO</name>
<dbReference type="RefSeq" id="XP_064852998.1">
    <property type="nucleotide sequence ID" value="XM_064996926.1"/>
</dbReference>
<protein>
    <recommendedName>
        <fullName evidence="6">3-phytase</fullName>
    </recommendedName>
</protein>
<keyword evidence="3" id="KW-0472">Membrane</keyword>
<evidence type="ECO:0008006" key="6">
    <source>
        <dbReference type="Google" id="ProtNLM"/>
    </source>
</evidence>
<evidence type="ECO:0000256" key="1">
    <source>
        <dbReference type="ARBA" id="ARBA00005375"/>
    </source>
</evidence>
<evidence type="ECO:0000256" key="3">
    <source>
        <dbReference type="SAM" id="Phobius"/>
    </source>
</evidence>
<keyword evidence="3" id="KW-0812">Transmembrane</keyword>
<evidence type="ECO:0000313" key="5">
    <source>
        <dbReference type="Proteomes" id="UP001360560"/>
    </source>
</evidence>
<organism evidence="4 5">
    <name type="scientific">Saccharomycopsis crataegensis</name>
    <dbReference type="NCBI Taxonomy" id="43959"/>
    <lineage>
        <taxon>Eukaryota</taxon>
        <taxon>Fungi</taxon>
        <taxon>Dikarya</taxon>
        <taxon>Ascomycota</taxon>
        <taxon>Saccharomycotina</taxon>
        <taxon>Saccharomycetes</taxon>
        <taxon>Saccharomycopsidaceae</taxon>
        <taxon>Saccharomycopsis</taxon>
    </lineage>
</organism>
<feature type="transmembrane region" description="Helical" evidence="3">
    <location>
        <begin position="20"/>
        <end position="42"/>
    </location>
</feature>
<accession>A0AAV5QN30</accession>
<dbReference type="PROSITE" id="PS00778">
    <property type="entry name" value="HIS_ACID_PHOSPHAT_2"/>
    <property type="match status" value="1"/>
</dbReference>
<keyword evidence="5" id="KW-1185">Reference proteome</keyword>
<dbReference type="CDD" id="cd07061">
    <property type="entry name" value="HP_HAP_like"/>
    <property type="match status" value="1"/>
</dbReference>
<dbReference type="GO" id="GO:0003993">
    <property type="term" value="F:acid phosphatase activity"/>
    <property type="evidence" value="ECO:0007669"/>
    <property type="project" value="TreeGrafter"/>
</dbReference>
<dbReference type="Pfam" id="PF00328">
    <property type="entry name" value="His_Phos_2"/>
    <property type="match status" value="1"/>
</dbReference>
<dbReference type="InterPro" id="IPR033379">
    <property type="entry name" value="Acid_Pase_AS"/>
</dbReference>
<proteinExistence type="inferred from homology"/>